<reference evidence="2" key="1">
    <citation type="submission" date="2018-06" db="EMBL/GenBank/DDBJ databases">
        <authorList>
            <person name="Zhirakovskaya E."/>
        </authorList>
    </citation>
    <scope>NUCLEOTIDE SEQUENCE</scope>
</reference>
<gene>
    <name evidence="2" type="ORF">MNBD_IGNAVI01-687</name>
</gene>
<protein>
    <recommendedName>
        <fullName evidence="1">Putative glutamine amidotransferase domain-containing protein</fullName>
    </recommendedName>
</protein>
<dbReference type="PANTHER" id="PTHR37947:SF1">
    <property type="entry name" value="BLL2462 PROTEIN"/>
    <property type="match status" value="1"/>
</dbReference>
<dbReference type="Pfam" id="PF07090">
    <property type="entry name" value="GATase1_like"/>
    <property type="match status" value="1"/>
</dbReference>
<evidence type="ECO:0000313" key="2">
    <source>
        <dbReference type="EMBL" id="VAX15429.1"/>
    </source>
</evidence>
<proteinExistence type="predicted"/>
<evidence type="ECO:0000259" key="1">
    <source>
        <dbReference type="Pfam" id="PF07090"/>
    </source>
</evidence>
<name>A0A3B1BB49_9ZZZZ</name>
<dbReference type="PANTHER" id="PTHR37947">
    <property type="entry name" value="BLL2462 PROTEIN"/>
    <property type="match status" value="1"/>
</dbReference>
<accession>A0A3B1BB49</accession>
<feature type="domain" description="Putative glutamine amidotransferase" evidence="1">
    <location>
        <begin position="35"/>
        <end position="258"/>
    </location>
</feature>
<dbReference type="AlphaFoldDB" id="A0A3B1BB49"/>
<dbReference type="SUPFAM" id="SSF52317">
    <property type="entry name" value="Class I glutamine amidotransferase-like"/>
    <property type="match status" value="1"/>
</dbReference>
<dbReference type="Gene3D" id="3.40.50.880">
    <property type="match status" value="1"/>
</dbReference>
<organism evidence="2">
    <name type="scientific">hydrothermal vent metagenome</name>
    <dbReference type="NCBI Taxonomy" id="652676"/>
    <lineage>
        <taxon>unclassified sequences</taxon>
        <taxon>metagenomes</taxon>
        <taxon>ecological metagenomes</taxon>
    </lineage>
</organism>
<dbReference type="InterPro" id="IPR010768">
    <property type="entry name" value="GATase1-like"/>
</dbReference>
<dbReference type="EMBL" id="UOGD01000021">
    <property type="protein sequence ID" value="VAX15429.1"/>
    <property type="molecule type" value="Genomic_DNA"/>
</dbReference>
<dbReference type="InterPro" id="IPR029062">
    <property type="entry name" value="Class_I_gatase-like"/>
</dbReference>
<sequence>MAKVYYIGDWAVQLGPVYAETPFNHSPKGLDFINYGKWLVSAVESSGRHEIVSVPTWDFYNMPPGEYEKVLEEYDIIIFSDVESKNFQLNPQFFNRHLFGTKVLTFPDRIRLTTEAVHAGTHMMFLGGWLSFNGEMGKGGWGRTALRDILPCECLEVEDLRESTEGFIAEAVNVNHPILAGIDLNTMPPILGFNKVKPRAGCDVIANWKDERSPAISVGQFGKGRVLAYTSDPAPHWGCNFVFWEDYAKLWTNACDWLIGD</sequence>